<keyword evidence="2" id="KW-0812">Transmembrane</keyword>
<feature type="transmembrane region" description="Helical" evidence="2">
    <location>
        <begin position="131"/>
        <end position="159"/>
    </location>
</feature>
<organism evidence="3 4">
    <name type="scientific">Kwoniella shivajii</name>
    <dbReference type="NCBI Taxonomy" id="564305"/>
    <lineage>
        <taxon>Eukaryota</taxon>
        <taxon>Fungi</taxon>
        <taxon>Dikarya</taxon>
        <taxon>Basidiomycota</taxon>
        <taxon>Agaricomycotina</taxon>
        <taxon>Tremellomycetes</taxon>
        <taxon>Tremellales</taxon>
        <taxon>Cryptococcaceae</taxon>
        <taxon>Kwoniella</taxon>
    </lineage>
</organism>
<dbReference type="EMBL" id="CP141891">
    <property type="protein sequence ID" value="WRT70830.1"/>
    <property type="molecule type" value="Genomic_DNA"/>
</dbReference>
<name>A0ABZ1DAB8_9TREE</name>
<feature type="compositionally biased region" description="Low complexity" evidence="1">
    <location>
        <begin position="12"/>
        <end position="22"/>
    </location>
</feature>
<keyword evidence="4" id="KW-1185">Reference proteome</keyword>
<dbReference type="Proteomes" id="UP001329825">
    <property type="component" value="Chromosome 11"/>
</dbReference>
<feature type="region of interest" description="Disordered" evidence="1">
    <location>
        <begin position="1"/>
        <end position="34"/>
    </location>
</feature>
<evidence type="ECO:0000313" key="3">
    <source>
        <dbReference type="EMBL" id="WRT70830.1"/>
    </source>
</evidence>
<keyword evidence="2" id="KW-1133">Transmembrane helix</keyword>
<keyword evidence="2" id="KW-0472">Membrane</keyword>
<feature type="transmembrane region" description="Helical" evidence="2">
    <location>
        <begin position="180"/>
        <end position="198"/>
    </location>
</feature>
<accession>A0ABZ1DAB8</accession>
<proteinExistence type="predicted"/>
<sequence>MSRHSKQRSSRPSRSQSQCQPRSRSRGQRYNYDPRDYYKSYRKGCNPLFCCKCAFGGPTLQSLFLLFVPFSISILCFLVGFYTLPMWKYNDSTQGSIGISAQGYTVDNQDSGIRKFLYETPWPAPIDGIPLLLLFHFILSILLLTYLVFIISVCIYAIAHRRSKERKRDEWAKVVRKPKGWERAITILLTLATGVILVLDNTVWGIARSKGYNLNPDILGYFVNIVGLLLWVLWVILQGAATHDREEYYVQGGGRVYAR</sequence>
<evidence type="ECO:0000313" key="4">
    <source>
        <dbReference type="Proteomes" id="UP001329825"/>
    </source>
</evidence>
<feature type="compositionally biased region" description="Basic residues" evidence="1">
    <location>
        <begin position="1"/>
        <end position="11"/>
    </location>
</feature>
<dbReference type="RefSeq" id="XP_062795569.1">
    <property type="nucleotide sequence ID" value="XM_062939518.1"/>
</dbReference>
<gene>
    <name evidence="3" type="ORF">IL334_007829</name>
</gene>
<protein>
    <submittedName>
        <fullName evidence="3">Uncharacterized protein</fullName>
    </submittedName>
</protein>
<feature type="transmembrane region" description="Helical" evidence="2">
    <location>
        <begin position="218"/>
        <end position="237"/>
    </location>
</feature>
<dbReference type="GeneID" id="87959959"/>
<evidence type="ECO:0000256" key="2">
    <source>
        <dbReference type="SAM" id="Phobius"/>
    </source>
</evidence>
<feature type="transmembrane region" description="Helical" evidence="2">
    <location>
        <begin position="63"/>
        <end position="84"/>
    </location>
</feature>
<reference evidence="3 4" key="1">
    <citation type="submission" date="2024-01" db="EMBL/GenBank/DDBJ databases">
        <title>Comparative genomics of Cryptococcus and Kwoniella reveals pathogenesis evolution and contrasting modes of karyotype evolution via chromosome fusion or intercentromeric recombination.</title>
        <authorList>
            <person name="Coelho M.A."/>
            <person name="David-Palma M."/>
            <person name="Shea T."/>
            <person name="Bowers K."/>
            <person name="McGinley-Smith S."/>
            <person name="Mohammad A.W."/>
            <person name="Gnirke A."/>
            <person name="Yurkov A.M."/>
            <person name="Nowrousian M."/>
            <person name="Sun S."/>
            <person name="Cuomo C.A."/>
            <person name="Heitman J."/>
        </authorList>
    </citation>
    <scope>NUCLEOTIDE SEQUENCE [LARGE SCALE GENOMIC DNA]</scope>
    <source>
        <strain evidence="3">CBS 11374</strain>
    </source>
</reference>
<evidence type="ECO:0000256" key="1">
    <source>
        <dbReference type="SAM" id="MobiDB-lite"/>
    </source>
</evidence>